<protein>
    <submittedName>
        <fullName evidence="6">Response regulator transcription factor</fullName>
    </submittedName>
</protein>
<dbReference type="GO" id="GO:0006355">
    <property type="term" value="P:regulation of DNA-templated transcription"/>
    <property type="evidence" value="ECO:0007669"/>
    <property type="project" value="InterPro"/>
</dbReference>
<dbReference type="RefSeq" id="WP_135463920.1">
    <property type="nucleotide sequence ID" value="NZ_SRLC01000002.1"/>
</dbReference>
<dbReference type="InterPro" id="IPR011006">
    <property type="entry name" value="CheY-like_superfamily"/>
</dbReference>
<dbReference type="Pfam" id="PF00072">
    <property type="entry name" value="Response_reg"/>
    <property type="match status" value="1"/>
</dbReference>
<dbReference type="GO" id="GO:0000160">
    <property type="term" value="P:phosphorelay signal transduction system"/>
    <property type="evidence" value="ECO:0007669"/>
    <property type="project" value="InterPro"/>
</dbReference>
<evidence type="ECO:0000256" key="3">
    <source>
        <dbReference type="PROSITE-ProRule" id="PRU00169"/>
    </source>
</evidence>
<dbReference type="PROSITE" id="PS00622">
    <property type="entry name" value="HTH_LUXR_1"/>
    <property type="match status" value="1"/>
</dbReference>
<dbReference type="InterPro" id="IPR001789">
    <property type="entry name" value="Sig_transdc_resp-reg_receiver"/>
</dbReference>
<gene>
    <name evidence="6" type="ORF">E5K00_13860</name>
</gene>
<dbReference type="CDD" id="cd06170">
    <property type="entry name" value="LuxR_C_like"/>
    <property type="match status" value="1"/>
</dbReference>
<dbReference type="Proteomes" id="UP000297549">
    <property type="component" value="Unassembled WGS sequence"/>
</dbReference>
<dbReference type="SUPFAM" id="SSF52172">
    <property type="entry name" value="CheY-like"/>
    <property type="match status" value="1"/>
</dbReference>
<dbReference type="PROSITE" id="PS50110">
    <property type="entry name" value="RESPONSE_REGULATORY"/>
    <property type="match status" value="1"/>
</dbReference>
<dbReference type="CDD" id="cd17535">
    <property type="entry name" value="REC_NarL-like"/>
    <property type="match status" value="1"/>
</dbReference>
<evidence type="ECO:0000256" key="1">
    <source>
        <dbReference type="ARBA" id="ARBA00022553"/>
    </source>
</evidence>
<dbReference type="EMBL" id="SRLC01000002">
    <property type="protein sequence ID" value="TGE21370.1"/>
    <property type="molecule type" value="Genomic_DNA"/>
</dbReference>
<feature type="domain" description="HTH luxR-type" evidence="4">
    <location>
        <begin position="145"/>
        <end position="210"/>
    </location>
</feature>
<dbReference type="PANTHER" id="PTHR43214">
    <property type="entry name" value="TWO-COMPONENT RESPONSE REGULATOR"/>
    <property type="match status" value="1"/>
</dbReference>
<keyword evidence="1 3" id="KW-0597">Phosphoprotein</keyword>
<evidence type="ECO:0000313" key="6">
    <source>
        <dbReference type="EMBL" id="TGE21370.1"/>
    </source>
</evidence>
<dbReference type="PROSITE" id="PS50043">
    <property type="entry name" value="HTH_LUXR_2"/>
    <property type="match status" value="1"/>
</dbReference>
<dbReference type="PRINTS" id="PR00038">
    <property type="entry name" value="HTHLUXR"/>
</dbReference>
<feature type="domain" description="Response regulatory" evidence="5">
    <location>
        <begin position="5"/>
        <end position="122"/>
    </location>
</feature>
<sequence>MKTITVLLVEDHEMVIAGLKVLLEPLPQVRVAGCVTTAAAALAFCAQQPLPDVVLLDINLPDMSGIEACRLLKAAHPDVRVLGLSTFNEKAFVVRMMQNGASGYLLKSARPAELAEALAAVCGDRRFFSEEVQNTLLHEPAPPAAAAAVPALTRREKEILGLLADGFTNQEISEKLFLSPFTVDTHRRNILLKFGVNNTAALIKLAVKSELV</sequence>
<dbReference type="OrthoDB" id="9797341at2"/>
<dbReference type="Gene3D" id="3.40.50.2300">
    <property type="match status" value="1"/>
</dbReference>
<evidence type="ECO:0000259" key="5">
    <source>
        <dbReference type="PROSITE" id="PS50110"/>
    </source>
</evidence>
<evidence type="ECO:0000259" key="4">
    <source>
        <dbReference type="PROSITE" id="PS50043"/>
    </source>
</evidence>
<feature type="modified residue" description="4-aspartylphosphate" evidence="3">
    <location>
        <position position="57"/>
    </location>
</feature>
<name>A0A4Z0PUA9_9BACT</name>
<dbReference type="InterPro" id="IPR000792">
    <property type="entry name" value="Tscrpt_reg_LuxR_C"/>
</dbReference>
<dbReference type="PANTHER" id="PTHR43214:SF43">
    <property type="entry name" value="TWO-COMPONENT RESPONSE REGULATOR"/>
    <property type="match status" value="1"/>
</dbReference>
<keyword evidence="2" id="KW-0238">DNA-binding</keyword>
<organism evidence="6 7">
    <name type="scientific">Hymenobacter aquaticus</name>
    <dbReference type="NCBI Taxonomy" id="1867101"/>
    <lineage>
        <taxon>Bacteria</taxon>
        <taxon>Pseudomonadati</taxon>
        <taxon>Bacteroidota</taxon>
        <taxon>Cytophagia</taxon>
        <taxon>Cytophagales</taxon>
        <taxon>Hymenobacteraceae</taxon>
        <taxon>Hymenobacter</taxon>
    </lineage>
</organism>
<comment type="caution">
    <text evidence="6">The sequence shown here is derived from an EMBL/GenBank/DDBJ whole genome shotgun (WGS) entry which is preliminary data.</text>
</comment>
<dbReference type="InterPro" id="IPR058245">
    <property type="entry name" value="NreC/VraR/RcsB-like_REC"/>
</dbReference>
<evidence type="ECO:0000313" key="7">
    <source>
        <dbReference type="Proteomes" id="UP000297549"/>
    </source>
</evidence>
<evidence type="ECO:0000256" key="2">
    <source>
        <dbReference type="ARBA" id="ARBA00023125"/>
    </source>
</evidence>
<reference evidence="6 7" key="1">
    <citation type="submission" date="2019-04" db="EMBL/GenBank/DDBJ databases">
        <authorList>
            <person name="Feng G."/>
            <person name="Zhang J."/>
            <person name="Zhu H."/>
        </authorList>
    </citation>
    <scope>NUCLEOTIDE SEQUENCE [LARGE SCALE GENOMIC DNA]</scope>
    <source>
        <strain evidence="6 7">JCM 31653</strain>
    </source>
</reference>
<proteinExistence type="predicted"/>
<dbReference type="InterPro" id="IPR039420">
    <property type="entry name" value="WalR-like"/>
</dbReference>
<dbReference type="SMART" id="SM00448">
    <property type="entry name" value="REC"/>
    <property type="match status" value="1"/>
</dbReference>
<dbReference type="SMART" id="SM00421">
    <property type="entry name" value="HTH_LUXR"/>
    <property type="match status" value="1"/>
</dbReference>
<keyword evidence="7" id="KW-1185">Reference proteome</keyword>
<dbReference type="GO" id="GO:0003677">
    <property type="term" value="F:DNA binding"/>
    <property type="evidence" value="ECO:0007669"/>
    <property type="project" value="UniProtKB-KW"/>
</dbReference>
<accession>A0A4Z0PUA9</accession>
<dbReference type="AlphaFoldDB" id="A0A4Z0PUA9"/>
<dbReference type="Pfam" id="PF00196">
    <property type="entry name" value="GerE"/>
    <property type="match status" value="1"/>
</dbReference>